<evidence type="ECO:0000313" key="2">
    <source>
        <dbReference type="Proteomes" id="UP000037510"/>
    </source>
</evidence>
<dbReference type="InterPro" id="IPR015955">
    <property type="entry name" value="Lactate_DH/Glyco_Ohase_4_C"/>
</dbReference>
<gene>
    <name evidence="1" type="ORF">OBRU01_08771</name>
</gene>
<dbReference type="Proteomes" id="UP000037510">
    <property type="component" value="Unassembled WGS sequence"/>
</dbReference>
<comment type="caution">
    <text evidence="1">The sequence shown here is derived from an EMBL/GenBank/DDBJ whole genome shotgun (WGS) entry which is preliminary data.</text>
</comment>
<dbReference type="EMBL" id="JTDY01001338">
    <property type="protein sequence ID" value="KOB74152.1"/>
    <property type="molecule type" value="Genomic_DNA"/>
</dbReference>
<reference evidence="1 2" key="1">
    <citation type="journal article" date="2015" name="Genome Biol. Evol.">
        <title>The genome of winter moth (Operophtera brumata) provides a genomic perspective on sexual dimorphism and phenology.</title>
        <authorList>
            <person name="Derks M.F."/>
            <person name="Smit S."/>
            <person name="Salis L."/>
            <person name="Schijlen E."/>
            <person name="Bossers A."/>
            <person name="Mateman C."/>
            <person name="Pijl A.S."/>
            <person name="de Ridder D."/>
            <person name="Groenen M.A."/>
            <person name="Visser M.E."/>
            <person name="Megens H.J."/>
        </authorList>
    </citation>
    <scope>NUCLEOTIDE SEQUENCE [LARGE SCALE GENOMIC DNA]</scope>
    <source>
        <strain evidence="1">WM2013NL</strain>
        <tissue evidence="1">Head and thorax</tissue>
    </source>
</reference>
<accession>A0A0L7LFD1</accession>
<evidence type="ECO:0000313" key="1">
    <source>
        <dbReference type="EMBL" id="KOB74152.1"/>
    </source>
</evidence>
<organism evidence="1 2">
    <name type="scientific">Operophtera brumata</name>
    <name type="common">Winter moth</name>
    <name type="synonym">Phalaena brumata</name>
    <dbReference type="NCBI Taxonomy" id="104452"/>
    <lineage>
        <taxon>Eukaryota</taxon>
        <taxon>Metazoa</taxon>
        <taxon>Ecdysozoa</taxon>
        <taxon>Arthropoda</taxon>
        <taxon>Hexapoda</taxon>
        <taxon>Insecta</taxon>
        <taxon>Pterygota</taxon>
        <taxon>Neoptera</taxon>
        <taxon>Endopterygota</taxon>
        <taxon>Lepidoptera</taxon>
        <taxon>Glossata</taxon>
        <taxon>Ditrysia</taxon>
        <taxon>Geometroidea</taxon>
        <taxon>Geometridae</taxon>
        <taxon>Larentiinae</taxon>
        <taxon>Operophtera</taxon>
    </lineage>
</organism>
<dbReference type="GO" id="GO:0016616">
    <property type="term" value="F:oxidoreductase activity, acting on the CH-OH group of donors, NAD or NADP as acceptor"/>
    <property type="evidence" value="ECO:0007669"/>
    <property type="project" value="InterPro"/>
</dbReference>
<sequence length="311" mass="34657">MNFQLSPVLPPLKVLVVNPLSPAGRLVIIKIMSGTVFGSNQLIDLILLVYSNEKPSAKEYKVELKSSAFSCMNSVEISSDLPSFSDADVFCFITNFSNPNRMDFENIDTDTFDELYLIIKIANSLIKPVPKPEPVENPVVFKKKGVKVFPKLRKPIIFSDGLVAMDILMTLSQNVLLSSCKNPYGCIYKASNFAKSLQTIWSARSSGDGIKVYCNLGVISDGSLGTIKGYPCVLPLVFVEDNWTVNKRFEETPHLQLEIKRINKAVKDHHLKMIPYCKKFIEDNIINQAFIPDDESGSTYALSEKSSLTTV</sequence>
<keyword evidence="2" id="KW-1185">Reference proteome</keyword>
<name>A0A0L7LFD1_OPEBR</name>
<protein>
    <submittedName>
        <fullName evidence="1">Malate dehydrogenase</fullName>
    </submittedName>
</protein>
<proteinExistence type="predicted"/>
<dbReference type="Gene3D" id="3.90.110.10">
    <property type="entry name" value="Lactate dehydrogenase/glycoside hydrolase, family 4, C-terminal"/>
    <property type="match status" value="1"/>
</dbReference>
<dbReference type="AlphaFoldDB" id="A0A0L7LFD1"/>
<dbReference type="Gene3D" id="3.40.50.720">
    <property type="entry name" value="NAD(P)-binding Rossmann-like Domain"/>
    <property type="match status" value="1"/>
</dbReference>